<evidence type="ECO:0000256" key="1">
    <source>
        <dbReference type="SAM" id="MobiDB-lite"/>
    </source>
</evidence>
<feature type="compositionally biased region" description="Polar residues" evidence="1">
    <location>
        <begin position="263"/>
        <end position="280"/>
    </location>
</feature>
<reference evidence="3 4" key="1">
    <citation type="submission" date="2024-02" db="EMBL/GenBank/DDBJ databases">
        <title>A chromosome-level genome assembly of Drosophila madeirensis, a fruit fly species endemic to Madeira island.</title>
        <authorList>
            <person name="Tomihara K."/>
            <person name="Llopart A."/>
            <person name="Yamamoto D."/>
        </authorList>
    </citation>
    <scope>NUCLEOTIDE SEQUENCE [LARGE SCALE GENOMIC DNA]</scope>
    <source>
        <strain evidence="3 4">RF1</strain>
    </source>
</reference>
<sequence>MMSRSLTVILVLLCCTLAICQAIQELRDVPTNRIAAPGEAQYYLMADAGSSVGPNDALKRTNRSLLKWWDDLFRQNNCNSCNNNYNNNNNAVYPAVAPVQPQTNCYGNGLQLQDLDPFKQMKLFKKMPDLFGNPLGNCGGLCGGNCGQQPQVNYLAPSPTPGYGGDDGYAKPNAEYNGPGDGDAGYVAPVVAPAGSYDAPAVPPASYEAPAPSYEAPAPNYEAPAPSYEAPEAPPSSYEAPAPVYDAPAPPAASYEQPAATPDSYSKVSDYSPPASSYNAAQPPQIVYQPIIYVSAPPASRTEVATKVQVDEQSYNSQPSSPVYEAPTPQASPVYEAPTPPAPPVYEVPTPVMPPSYAAPPSSATPCGSYLPIWGVPVYNYGTQQAAPPPAPAYAPAPPIYAPAPVAPQAYAPPPVYAAPAPQSPGYATPSCETPIRLSLIDQPYRVAPELFEEYNYRLGLAAQNRL</sequence>
<evidence type="ECO:0000256" key="2">
    <source>
        <dbReference type="SAM" id="SignalP"/>
    </source>
</evidence>
<protein>
    <submittedName>
        <fullName evidence="3">Extensin</fullName>
    </submittedName>
</protein>
<feature type="chain" id="PRO_5043526906" evidence="2">
    <location>
        <begin position="23"/>
        <end position="467"/>
    </location>
</feature>
<feature type="region of interest" description="Disordered" evidence="1">
    <location>
        <begin position="158"/>
        <end position="181"/>
    </location>
</feature>
<feature type="compositionally biased region" description="Low complexity" evidence="1">
    <location>
        <begin position="218"/>
        <end position="247"/>
    </location>
</feature>
<proteinExistence type="predicted"/>
<evidence type="ECO:0000313" key="3">
    <source>
        <dbReference type="EMBL" id="BFF93473.1"/>
    </source>
</evidence>
<keyword evidence="4" id="KW-1185">Reference proteome</keyword>
<dbReference type="EMBL" id="AP029264">
    <property type="protein sequence ID" value="BFF93473.1"/>
    <property type="molecule type" value="Genomic_DNA"/>
</dbReference>
<accession>A0AAU9FCS0</accession>
<organism evidence="3 4">
    <name type="scientific">Drosophila madeirensis</name>
    <name type="common">Fruit fly</name>
    <dbReference type="NCBI Taxonomy" id="30013"/>
    <lineage>
        <taxon>Eukaryota</taxon>
        <taxon>Metazoa</taxon>
        <taxon>Ecdysozoa</taxon>
        <taxon>Arthropoda</taxon>
        <taxon>Hexapoda</taxon>
        <taxon>Insecta</taxon>
        <taxon>Pterygota</taxon>
        <taxon>Neoptera</taxon>
        <taxon>Endopterygota</taxon>
        <taxon>Diptera</taxon>
        <taxon>Brachycera</taxon>
        <taxon>Muscomorpha</taxon>
        <taxon>Ephydroidea</taxon>
        <taxon>Drosophilidae</taxon>
        <taxon>Drosophila</taxon>
        <taxon>Sophophora</taxon>
    </lineage>
</organism>
<feature type="signal peptide" evidence="2">
    <location>
        <begin position="1"/>
        <end position="22"/>
    </location>
</feature>
<name>A0AAU9FCS0_DROMD</name>
<dbReference type="Proteomes" id="UP001500889">
    <property type="component" value="Chromosome U"/>
</dbReference>
<keyword evidence="2" id="KW-0732">Signal</keyword>
<gene>
    <name evidence="3" type="ORF">DMAD_11325</name>
</gene>
<feature type="compositionally biased region" description="Polar residues" evidence="1">
    <location>
        <begin position="311"/>
        <end position="321"/>
    </location>
</feature>
<feature type="region of interest" description="Disordered" evidence="1">
    <location>
        <begin position="218"/>
        <end position="280"/>
    </location>
</feature>
<dbReference type="AlphaFoldDB" id="A0AAU9FCS0"/>
<evidence type="ECO:0000313" key="4">
    <source>
        <dbReference type="Proteomes" id="UP001500889"/>
    </source>
</evidence>
<feature type="region of interest" description="Disordered" evidence="1">
    <location>
        <begin position="306"/>
        <end position="330"/>
    </location>
</feature>